<evidence type="ECO:0000313" key="2">
    <source>
        <dbReference type="EMBL" id="MFC4873501.1"/>
    </source>
</evidence>
<dbReference type="Gene3D" id="3.40.50.880">
    <property type="match status" value="1"/>
</dbReference>
<dbReference type="PANTHER" id="PTHR43130">
    <property type="entry name" value="ARAC-FAMILY TRANSCRIPTIONAL REGULATOR"/>
    <property type="match status" value="1"/>
</dbReference>
<dbReference type="InterPro" id="IPR002818">
    <property type="entry name" value="DJ-1/PfpI"/>
</dbReference>
<proteinExistence type="predicted"/>
<organism evidence="2 3">
    <name type="scientific">Negadavirga shengliensis</name>
    <dbReference type="NCBI Taxonomy" id="1389218"/>
    <lineage>
        <taxon>Bacteria</taxon>
        <taxon>Pseudomonadati</taxon>
        <taxon>Bacteroidota</taxon>
        <taxon>Cytophagia</taxon>
        <taxon>Cytophagales</taxon>
        <taxon>Cyclobacteriaceae</taxon>
        <taxon>Negadavirga</taxon>
    </lineage>
</organism>
<dbReference type="EMBL" id="JBHSJJ010000011">
    <property type="protein sequence ID" value="MFC4873501.1"/>
    <property type="molecule type" value="Genomic_DNA"/>
</dbReference>
<comment type="caution">
    <text evidence="2">The sequence shown here is derived from an EMBL/GenBank/DDBJ whole genome shotgun (WGS) entry which is preliminary data.</text>
</comment>
<dbReference type="SUPFAM" id="SSF52317">
    <property type="entry name" value="Class I glutamine amidotransferase-like"/>
    <property type="match status" value="1"/>
</dbReference>
<dbReference type="InterPro" id="IPR029062">
    <property type="entry name" value="Class_I_gatase-like"/>
</dbReference>
<accession>A0ABV9T4T2</accession>
<dbReference type="Pfam" id="PF01965">
    <property type="entry name" value="DJ-1_PfpI"/>
    <property type="match status" value="1"/>
</dbReference>
<dbReference type="InterPro" id="IPR052158">
    <property type="entry name" value="INH-QAR"/>
</dbReference>
<keyword evidence="3" id="KW-1185">Reference proteome</keyword>
<dbReference type="Proteomes" id="UP001595818">
    <property type="component" value="Unassembled WGS sequence"/>
</dbReference>
<sequence length="188" mass="21055">MKIAYIIFEGITWLDLIGVYDPVARLKSLNYLPNLTWDLCAFTPSVSDDFGLEVKPHKLKPSLEHYDAVIVPGGSGTRTLQNHKGFLDWIRTAKNAEYKISICTGSLILGAAGFLRDKKATTNYREYEALRPYCKEVLTDRVVDDHNTITAGAVSASIDLGLYLCEKWAGKEARTIIRERIDYHGGSK</sequence>
<protein>
    <submittedName>
        <fullName evidence="2">DJ-1/PfpI family protein</fullName>
    </submittedName>
</protein>
<evidence type="ECO:0000259" key="1">
    <source>
        <dbReference type="Pfam" id="PF01965"/>
    </source>
</evidence>
<gene>
    <name evidence="2" type="ORF">ACFPFU_17495</name>
</gene>
<feature type="domain" description="DJ-1/PfpI" evidence="1">
    <location>
        <begin position="62"/>
        <end position="166"/>
    </location>
</feature>
<evidence type="ECO:0000313" key="3">
    <source>
        <dbReference type="Proteomes" id="UP001595818"/>
    </source>
</evidence>
<dbReference type="PANTHER" id="PTHR43130:SF2">
    <property type="entry name" value="DJ-1_PFPI DOMAIN-CONTAINING PROTEIN"/>
    <property type="match status" value="1"/>
</dbReference>
<reference evidence="3" key="1">
    <citation type="journal article" date="2019" name="Int. J. Syst. Evol. Microbiol.">
        <title>The Global Catalogue of Microorganisms (GCM) 10K type strain sequencing project: providing services to taxonomists for standard genome sequencing and annotation.</title>
        <authorList>
            <consortium name="The Broad Institute Genomics Platform"/>
            <consortium name="The Broad Institute Genome Sequencing Center for Infectious Disease"/>
            <person name="Wu L."/>
            <person name="Ma J."/>
        </authorList>
    </citation>
    <scope>NUCLEOTIDE SEQUENCE [LARGE SCALE GENOMIC DNA]</scope>
    <source>
        <strain evidence="3">CGMCC 4.7466</strain>
    </source>
</reference>
<dbReference type="RefSeq" id="WP_377066420.1">
    <property type="nucleotide sequence ID" value="NZ_JBHSJJ010000011.1"/>
</dbReference>
<name>A0ABV9T4T2_9BACT</name>